<gene>
    <name evidence="13" type="ORF">KSX_12100</name>
</gene>
<dbReference type="SUPFAM" id="SSF53623">
    <property type="entry name" value="MurD-like peptide ligases, catalytic domain"/>
    <property type="match status" value="1"/>
</dbReference>
<feature type="domain" description="Mur ligase C-terminal" evidence="11">
    <location>
        <begin position="353"/>
        <end position="472"/>
    </location>
</feature>
<keyword evidence="4" id="KW-0436">Ligase</keyword>
<evidence type="ECO:0000259" key="11">
    <source>
        <dbReference type="Pfam" id="PF02875"/>
    </source>
</evidence>
<keyword evidence="6" id="KW-0547">Nucleotide-binding</keyword>
<dbReference type="EC" id="6.3.2.17" evidence="3"/>
<name>A0A8J3MNR2_9CHLR</name>
<evidence type="ECO:0000259" key="12">
    <source>
        <dbReference type="Pfam" id="PF08245"/>
    </source>
</evidence>
<dbReference type="FunFam" id="3.40.1190.10:FF:000011">
    <property type="entry name" value="Folylpolyglutamate synthase/dihydrofolate synthase"/>
    <property type="match status" value="1"/>
</dbReference>
<dbReference type="Pfam" id="PF02875">
    <property type="entry name" value="Mur_ligase_C"/>
    <property type="match status" value="1"/>
</dbReference>
<dbReference type="GO" id="GO:0004326">
    <property type="term" value="F:tetrahydrofolylpolyglutamate synthase activity"/>
    <property type="evidence" value="ECO:0007669"/>
    <property type="project" value="UniProtKB-EC"/>
</dbReference>
<keyword evidence="5" id="KW-0479">Metal-binding</keyword>
<evidence type="ECO:0000313" key="14">
    <source>
        <dbReference type="Proteomes" id="UP000612362"/>
    </source>
</evidence>
<evidence type="ECO:0000256" key="9">
    <source>
        <dbReference type="ARBA" id="ARBA00030592"/>
    </source>
</evidence>
<evidence type="ECO:0000256" key="6">
    <source>
        <dbReference type="ARBA" id="ARBA00022741"/>
    </source>
</evidence>
<dbReference type="GO" id="GO:0046872">
    <property type="term" value="F:metal ion binding"/>
    <property type="evidence" value="ECO:0007669"/>
    <property type="project" value="UniProtKB-KW"/>
</dbReference>
<keyword evidence="7" id="KW-0067">ATP-binding</keyword>
<dbReference type="Gene3D" id="3.40.1190.10">
    <property type="entry name" value="Mur-like, catalytic domain"/>
    <property type="match status" value="1"/>
</dbReference>
<reference evidence="13" key="1">
    <citation type="submission" date="2020-10" db="EMBL/GenBank/DDBJ databases">
        <title>Taxonomic study of unclassified bacteria belonging to the class Ktedonobacteria.</title>
        <authorList>
            <person name="Yabe S."/>
            <person name="Wang C.M."/>
            <person name="Zheng Y."/>
            <person name="Sakai Y."/>
            <person name="Cavaletti L."/>
            <person name="Monciardini P."/>
            <person name="Donadio S."/>
        </authorList>
    </citation>
    <scope>NUCLEOTIDE SEQUENCE</scope>
    <source>
        <strain evidence="13">SOSP1-1</strain>
    </source>
</reference>
<evidence type="ECO:0000256" key="4">
    <source>
        <dbReference type="ARBA" id="ARBA00022598"/>
    </source>
</evidence>
<dbReference type="SUPFAM" id="SSF53244">
    <property type="entry name" value="MurD-like peptide ligases, peptide-binding domain"/>
    <property type="match status" value="1"/>
</dbReference>
<dbReference type="InterPro" id="IPR013221">
    <property type="entry name" value="Mur_ligase_cen"/>
</dbReference>
<feature type="domain" description="Mur ligase central" evidence="12">
    <location>
        <begin position="80"/>
        <end position="325"/>
    </location>
</feature>
<comment type="cofactor">
    <cofactor evidence="1">
        <name>Mg(2+)</name>
        <dbReference type="ChEBI" id="CHEBI:18420"/>
    </cofactor>
</comment>
<proteinExistence type="inferred from homology"/>
<dbReference type="Pfam" id="PF08245">
    <property type="entry name" value="Mur_ligase_M"/>
    <property type="match status" value="1"/>
</dbReference>
<evidence type="ECO:0000256" key="3">
    <source>
        <dbReference type="ARBA" id="ARBA00013025"/>
    </source>
</evidence>
<evidence type="ECO:0000256" key="5">
    <source>
        <dbReference type="ARBA" id="ARBA00022723"/>
    </source>
</evidence>
<dbReference type="Gene3D" id="3.90.190.20">
    <property type="entry name" value="Mur ligase, C-terminal domain"/>
    <property type="match status" value="1"/>
</dbReference>
<comment type="catalytic activity">
    <reaction evidence="10">
        <text>(6S)-5,6,7,8-tetrahydrofolyl-(gamma-L-Glu)(n) + L-glutamate + ATP = (6S)-5,6,7,8-tetrahydrofolyl-(gamma-L-Glu)(n+1) + ADP + phosphate + H(+)</text>
        <dbReference type="Rhea" id="RHEA:10580"/>
        <dbReference type="Rhea" id="RHEA-COMP:14738"/>
        <dbReference type="Rhea" id="RHEA-COMP:14740"/>
        <dbReference type="ChEBI" id="CHEBI:15378"/>
        <dbReference type="ChEBI" id="CHEBI:29985"/>
        <dbReference type="ChEBI" id="CHEBI:30616"/>
        <dbReference type="ChEBI" id="CHEBI:43474"/>
        <dbReference type="ChEBI" id="CHEBI:141005"/>
        <dbReference type="ChEBI" id="CHEBI:456216"/>
        <dbReference type="EC" id="6.3.2.17"/>
    </reaction>
</comment>
<evidence type="ECO:0000256" key="10">
    <source>
        <dbReference type="ARBA" id="ARBA00047493"/>
    </source>
</evidence>
<keyword evidence="8" id="KW-0460">Magnesium</keyword>
<accession>A0A8J3MNR2</accession>
<dbReference type="AlphaFoldDB" id="A0A8J3MNR2"/>
<organism evidence="13 14">
    <name type="scientific">Ktedonospora formicarum</name>
    <dbReference type="NCBI Taxonomy" id="2778364"/>
    <lineage>
        <taxon>Bacteria</taxon>
        <taxon>Bacillati</taxon>
        <taxon>Chloroflexota</taxon>
        <taxon>Ktedonobacteria</taxon>
        <taxon>Ktedonobacterales</taxon>
        <taxon>Ktedonobacteraceae</taxon>
        <taxon>Ktedonospora</taxon>
    </lineage>
</organism>
<keyword evidence="14" id="KW-1185">Reference proteome</keyword>
<dbReference type="InterPro" id="IPR001645">
    <property type="entry name" value="Folylpolyglutamate_synth"/>
</dbReference>
<dbReference type="Proteomes" id="UP000612362">
    <property type="component" value="Unassembled WGS sequence"/>
</dbReference>
<dbReference type="InterPro" id="IPR036615">
    <property type="entry name" value="Mur_ligase_C_dom_sf"/>
</dbReference>
<dbReference type="GO" id="GO:0005737">
    <property type="term" value="C:cytoplasm"/>
    <property type="evidence" value="ECO:0007669"/>
    <property type="project" value="TreeGrafter"/>
</dbReference>
<evidence type="ECO:0000256" key="8">
    <source>
        <dbReference type="ARBA" id="ARBA00022842"/>
    </source>
</evidence>
<evidence type="ECO:0000313" key="13">
    <source>
        <dbReference type="EMBL" id="GHO43047.1"/>
    </source>
</evidence>
<dbReference type="GO" id="GO:0005524">
    <property type="term" value="F:ATP binding"/>
    <property type="evidence" value="ECO:0007669"/>
    <property type="project" value="UniProtKB-KW"/>
</dbReference>
<evidence type="ECO:0000256" key="7">
    <source>
        <dbReference type="ARBA" id="ARBA00022840"/>
    </source>
</evidence>
<evidence type="ECO:0000256" key="2">
    <source>
        <dbReference type="ARBA" id="ARBA00008276"/>
    </source>
</evidence>
<protein>
    <recommendedName>
        <fullName evidence="3">tetrahydrofolate synthase</fullName>
        <ecNumber evidence="3">6.3.2.17</ecNumber>
    </recommendedName>
    <alternativeName>
        <fullName evidence="9">Tetrahydrofolylpolyglutamate synthase</fullName>
    </alternativeName>
</protein>
<dbReference type="GO" id="GO:0008841">
    <property type="term" value="F:dihydrofolate synthase activity"/>
    <property type="evidence" value="ECO:0007669"/>
    <property type="project" value="TreeGrafter"/>
</dbReference>
<dbReference type="PANTHER" id="PTHR11136:SF0">
    <property type="entry name" value="DIHYDROFOLATE SYNTHETASE-RELATED"/>
    <property type="match status" value="1"/>
</dbReference>
<dbReference type="InterPro" id="IPR036565">
    <property type="entry name" value="Mur-like_cat_sf"/>
</dbReference>
<dbReference type="EMBL" id="BNJF01000001">
    <property type="protein sequence ID" value="GHO43047.1"/>
    <property type="molecule type" value="Genomic_DNA"/>
</dbReference>
<comment type="similarity">
    <text evidence="2">Belongs to the folylpolyglutamate synthase family.</text>
</comment>
<dbReference type="PANTHER" id="PTHR11136">
    <property type="entry name" value="FOLYLPOLYGLUTAMATE SYNTHASE-RELATED"/>
    <property type="match status" value="1"/>
</dbReference>
<evidence type="ECO:0000256" key="1">
    <source>
        <dbReference type="ARBA" id="ARBA00001946"/>
    </source>
</evidence>
<comment type="caution">
    <text evidence="13">The sequence shown here is derived from an EMBL/GenBank/DDBJ whole genome shotgun (WGS) entry which is preliminary data.</text>
</comment>
<dbReference type="NCBIfam" id="TIGR01499">
    <property type="entry name" value="folC"/>
    <property type="match status" value="1"/>
</dbReference>
<sequence>MPWYGVLSLLTECYGPSVDQYEQKEHETVNYQEALAYIYGFTDYERSGKYTRDRNENLTRTARLLELLGDPHHAYSNTLIAGTKGKGSTAAMVESVLREAGVKTGLYTQPDLHTFRERIRVNGALIPEVEVGNLIPEIKREVERVQADHEYGPFITYEIGTALAFLYFAHSHVQHAVVEVGLGGRLDATNLTHPLVSVITSISYDHMSVLGNTLKQIATEKAGIIKENGLVVTSASAPEALLAIAAKASERQARMVRVGSAAGDTAQTEVEAGSLPSLSYRYQLNERIGSRQCFTVWTPEREYANLELALAGEHQLENATVAVATLEMLREKGIDWDEAALRKGLASVHWPARIEVVGRQPTIVVDGAHNTDSIQKLVRALHVTFDPRRLIFVLSTSKDKDLVGIIKELAQADAVVLTSMNNPRVTPLEDLRALFAEHAPRVELLSAPTSEAALDMAVGLAAPEDLVCATGSIYLAGEALRWAAARGDQLAASEIEGVDH</sequence>
<dbReference type="InterPro" id="IPR004101">
    <property type="entry name" value="Mur_ligase_C"/>
</dbReference>